<organism evidence="1 2">
    <name type="scientific">Wenzhouxiangella sediminis</name>
    <dbReference type="NCBI Taxonomy" id="1792836"/>
    <lineage>
        <taxon>Bacteria</taxon>
        <taxon>Pseudomonadati</taxon>
        <taxon>Pseudomonadota</taxon>
        <taxon>Gammaproteobacteria</taxon>
        <taxon>Chromatiales</taxon>
        <taxon>Wenzhouxiangellaceae</taxon>
        <taxon>Wenzhouxiangella</taxon>
    </lineage>
</organism>
<comment type="caution">
    <text evidence="1">The sequence shown here is derived from an EMBL/GenBank/DDBJ whole genome shotgun (WGS) entry which is preliminary data.</text>
</comment>
<reference evidence="1 2" key="1">
    <citation type="submission" date="2018-08" db="EMBL/GenBank/DDBJ databases">
        <title>Wenzhouxiangella salilacus sp. nov., a novel bacterium isolated from a saline lake in Xinjiang Province, China.</title>
        <authorList>
            <person name="Han S."/>
        </authorList>
    </citation>
    <scope>NUCLEOTIDE SEQUENCE [LARGE SCALE GENOMIC DNA]</scope>
    <source>
        <strain evidence="1 2">XDB06</strain>
    </source>
</reference>
<dbReference type="AlphaFoldDB" id="A0A3E1K9A4"/>
<gene>
    <name evidence="1" type="ORF">DZC52_07650</name>
</gene>
<dbReference type="RefSeq" id="WP_116650537.1">
    <property type="nucleotide sequence ID" value="NZ_QUZK01000034.1"/>
</dbReference>
<keyword evidence="2" id="KW-1185">Reference proteome</keyword>
<dbReference type="EMBL" id="QUZK01000034">
    <property type="protein sequence ID" value="RFF30594.1"/>
    <property type="molecule type" value="Genomic_DNA"/>
</dbReference>
<evidence type="ECO:0000313" key="1">
    <source>
        <dbReference type="EMBL" id="RFF30594.1"/>
    </source>
</evidence>
<dbReference type="SUPFAM" id="SSF53335">
    <property type="entry name" value="S-adenosyl-L-methionine-dependent methyltransferases"/>
    <property type="match status" value="1"/>
</dbReference>
<protein>
    <recommendedName>
        <fullName evidence="3">Class I SAM-dependent methyltransferase</fullName>
    </recommendedName>
</protein>
<name>A0A3E1K9A4_9GAMM</name>
<evidence type="ECO:0000313" key="2">
    <source>
        <dbReference type="Proteomes" id="UP000260351"/>
    </source>
</evidence>
<dbReference type="OrthoDB" id="5801443at2"/>
<accession>A0A3E1K9A4</accession>
<evidence type="ECO:0008006" key="3">
    <source>
        <dbReference type="Google" id="ProtNLM"/>
    </source>
</evidence>
<dbReference type="Proteomes" id="UP000260351">
    <property type="component" value="Unassembled WGS sequence"/>
</dbReference>
<proteinExistence type="predicted"/>
<sequence>MSSNAARPLDESGPEPIRAPLFAMAVEAFEDDRRHVVLDLGRARAGTVDLFGRYRCRLDVVDLPSHLSAMPDIDDEDQGPQAVERWLDGLLPPTRGETVDLVLCWNLLNYLPPGAIEALGRRLAERASPQARLHALIEYQATRMPAVPASFAPAGLELLADPAEGDTAAIPAPRYSPKELEKRLPGFSSEKTMLLGNGMQEYLYRR</sequence>
<dbReference type="InterPro" id="IPR029063">
    <property type="entry name" value="SAM-dependent_MTases_sf"/>
</dbReference>